<protein>
    <submittedName>
        <fullName evidence="1">Uncharacterized protein</fullName>
    </submittedName>
</protein>
<dbReference type="EMBL" id="JANVFS010000061">
    <property type="protein sequence ID" value="KAJ4464251.1"/>
    <property type="molecule type" value="Genomic_DNA"/>
</dbReference>
<comment type="caution">
    <text evidence="1">The sequence shown here is derived from an EMBL/GenBank/DDBJ whole genome shotgun (WGS) entry which is preliminary data.</text>
</comment>
<reference evidence="1" key="2">
    <citation type="journal article" date="2023" name="Proc. Natl. Acad. Sci. U.S.A.">
        <title>A global phylogenomic analysis of the shiitake genus Lentinula.</title>
        <authorList>
            <person name="Sierra-Patev S."/>
            <person name="Min B."/>
            <person name="Naranjo-Ortiz M."/>
            <person name="Looney B."/>
            <person name="Konkel Z."/>
            <person name="Slot J.C."/>
            <person name="Sakamoto Y."/>
            <person name="Steenwyk J.L."/>
            <person name="Rokas A."/>
            <person name="Carro J."/>
            <person name="Camarero S."/>
            <person name="Ferreira P."/>
            <person name="Molpeceres G."/>
            <person name="Ruiz-Duenas F.J."/>
            <person name="Serrano A."/>
            <person name="Henrissat B."/>
            <person name="Drula E."/>
            <person name="Hughes K.W."/>
            <person name="Mata J.L."/>
            <person name="Ishikawa N.K."/>
            <person name="Vargas-Isla R."/>
            <person name="Ushijima S."/>
            <person name="Smith C.A."/>
            <person name="Donoghue J."/>
            <person name="Ahrendt S."/>
            <person name="Andreopoulos W."/>
            <person name="He G."/>
            <person name="LaButti K."/>
            <person name="Lipzen A."/>
            <person name="Ng V."/>
            <person name="Riley R."/>
            <person name="Sandor L."/>
            <person name="Barry K."/>
            <person name="Martinez A.T."/>
            <person name="Xiao Y."/>
            <person name="Gibbons J.G."/>
            <person name="Terashima K."/>
            <person name="Grigoriev I.V."/>
            <person name="Hibbett D."/>
        </authorList>
    </citation>
    <scope>NUCLEOTIDE SEQUENCE</scope>
    <source>
        <strain evidence="1">Sp2 HRB7682 ss15</strain>
    </source>
</reference>
<name>A0A9W9DDV6_9AGAR</name>
<evidence type="ECO:0000313" key="2">
    <source>
        <dbReference type="Proteomes" id="UP001150238"/>
    </source>
</evidence>
<organism evidence="1 2">
    <name type="scientific">Lentinula lateritia</name>
    <dbReference type="NCBI Taxonomy" id="40482"/>
    <lineage>
        <taxon>Eukaryota</taxon>
        <taxon>Fungi</taxon>
        <taxon>Dikarya</taxon>
        <taxon>Basidiomycota</taxon>
        <taxon>Agaricomycotina</taxon>
        <taxon>Agaricomycetes</taxon>
        <taxon>Agaricomycetidae</taxon>
        <taxon>Agaricales</taxon>
        <taxon>Marasmiineae</taxon>
        <taxon>Omphalotaceae</taxon>
        <taxon>Lentinula</taxon>
    </lineage>
</organism>
<sequence>MQLSSNSRIAFFRDWLVEIAEAYIQSLPTSTDKLTAEQRRILDNSDSSCPFRELAHSRCQVSGPDGPFVHHSPEGIFSALLFRGILFNTEALRETGHSGFFESFEAWSQFKSHHIPRGEHYICNPSAYGTTKGRVVANDEQFWNASKALWEKLLEPEISFTSIWRYIANAKNDQRKKLFPSFGNLSSYLLVADFAYAQWVPWPDIDEVAQAVFTLNKGALHGLQKMQLIPASSYTQKDVEESFKVLYQFLDKDPMFALVKTAVVFDPFMVEHALCKVSKDRVYERVYCNVHP</sequence>
<dbReference type="AlphaFoldDB" id="A0A9W9DDV6"/>
<dbReference type="Proteomes" id="UP001150238">
    <property type="component" value="Unassembled WGS sequence"/>
</dbReference>
<gene>
    <name evidence="1" type="ORF">C8J55DRAFT_442642</name>
</gene>
<reference evidence="1" key="1">
    <citation type="submission" date="2022-08" db="EMBL/GenBank/DDBJ databases">
        <authorList>
            <consortium name="DOE Joint Genome Institute"/>
            <person name="Min B."/>
            <person name="Riley R."/>
            <person name="Sierra-Patev S."/>
            <person name="Naranjo-Ortiz M."/>
            <person name="Looney B."/>
            <person name="Konkel Z."/>
            <person name="Slot J.C."/>
            <person name="Sakamoto Y."/>
            <person name="Steenwyk J.L."/>
            <person name="Rokas A."/>
            <person name="Carro J."/>
            <person name="Camarero S."/>
            <person name="Ferreira P."/>
            <person name="Molpeceres G."/>
            <person name="Ruiz-Duenas F.J."/>
            <person name="Serrano A."/>
            <person name="Henrissat B."/>
            <person name="Drula E."/>
            <person name="Hughes K.W."/>
            <person name="Mata J.L."/>
            <person name="Ishikawa N.K."/>
            <person name="Vargas-Isla R."/>
            <person name="Ushijima S."/>
            <person name="Smith C.A."/>
            <person name="Ahrendt S."/>
            <person name="Andreopoulos W."/>
            <person name="He G."/>
            <person name="Labutti K."/>
            <person name="Lipzen A."/>
            <person name="Ng V."/>
            <person name="Sandor L."/>
            <person name="Barry K."/>
            <person name="Martinez A.T."/>
            <person name="Xiao Y."/>
            <person name="Gibbons J.G."/>
            <person name="Terashima K."/>
            <person name="Hibbett D.S."/>
            <person name="Grigoriev I.V."/>
        </authorList>
    </citation>
    <scope>NUCLEOTIDE SEQUENCE</scope>
    <source>
        <strain evidence="1">Sp2 HRB7682 ss15</strain>
    </source>
</reference>
<proteinExistence type="predicted"/>
<accession>A0A9W9DDV6</accession>
<evidence type="ECO:0000313" key="1">
    <source>
        <dbReference type="EMBL" id="KAJ4464251.1"/>
    </source>
</evidence>